<comment type="subcellular location">
    <subcellularLocation>
        <location evidence="1 12">Golgi apparatus</location>
        <location evidence="1 12">Golgi stack membrane</location>
        <topology evidence="1 12">Single-pass type II membrane protein</topology>
    </subcellularLocation>
</comment>
<evidence type="ECO:0000256" key="8">
    <source>
        <dbReference type="ARBA" id="ARBA00022989"/>
    </source>
</evidence>
<evidence type="ECO:0000256" key="7">
    <source>
        <dbReference type="ARBA" id="ARBA00022968"/>
    </source>
</evidence>
<keyword evidence="16" id="KW-1185">Reference proteome</keyword>
<dbReference type="STRING" id="6669.E9HVR9"/>
<keyword evidence="7" id="KW-0735">Signal-anchor</keyword>
<keyword evidence="6 12" id="KW-0812">Transmembrane</keyword>
<keyword evidence="4 12" id="KW-0328">Glycosyltransferase</keyword>
<feature type="non-terminal residue" evidence="15">
    <location>
        <position position="327"/>
    </location>
</feature>
<evidence type="ECO:0000259" key="13">
    <source>
        <dbReference type="Pfam" id="PF00852"/>
    </source>
</evidence>
<evidence type="ECO:0000256" key="1">
    <source>
        <dbReference type="ARBA" id="ARBA00004447"/>
    </source>
</evidence>
<keyword evidence="10" id="KW-0472">Membrane</keyword>
<comment type="pathway">
    <text evidence="2">Protein modification; protein glycosylation.</text>
</comment>
<dbReference type="UniPathway" id="UPA00378"/>
<evidence type="ECO:0000256" key="10">
    <source>
        <dbReference type="ARBA" id="ARBA00023136"/>
    </source>
</evidence>
<dbReference type="EC" id="2.4.1.-" evidence="12"/>
<dbReference type="InParanoid" id="E9HVR9"/>
<feature type="domain" description="Fucosyltransferase N-terminal" evidence="14">
    <location>
        <begin position="1"/>
        <end position="109"/>
    </location>
</feature>
<evidence type="ECO:0000256" key="11">
    <source>
        <dbReference type="ARBA" id="ARBA00023180"/>
    </source>
</evidence>
<dbReference type="Gene3D" id="3.40.50.11660">
    <property type="entry name" value="Glycosyl transferase family 10, C-terminal domain"/>
    <property type="match status" value="1"/>
</dbReference>
<keyword evidence="5 12" id="KW-0808">Transferase</keyword>
<keyword evidence="11" id="KW-0325">Glycoprotein</keyword>
<accession>E9HVR9</accession>
<protein>
    <recommendedName>
        <fullName evidence="12">Fucosyltransferase</fullName>
        <ecNumber evidence="12">2.4.1.-</ecNumber>
    </recommendedName>
</protein>
<dbReference type="eggNOG" id="KOG2619">
    <property type="taxonomic scope" value="Eukaryota"/>
</dbReference>
<dbReference type="PANTHER" id="PTHR48438:SF1">
    <property type="entry name" value="ALPHA-(1,3)-FUCOSYLTRANSFERASE C-RELATED"/>
    <property type="match status" value="1"/>
</dbReference>
<dbReference type="HOGENOM" id="CLU_032075_3_0_1"/>
<dbReference type="PhylomeDB" id="E9HVR9"/>
<evidence type="ECO:0000256" key="5">
    <source>
        <dbReference type="ARBA" id="ARBA00022679"/>
    </source>
</evidence>
<dbReference type="GO" id="GO:0032580">
    <property type="term" value="C:Golgi cisterna membrane"/>
    <property type="evidence" value="ECO:0007669"/>
    <property type="project" value="UniProtKB-SubCell"/>
</dbReference>
<dbReference type="Pfam" id="PF17039">
    <property type="entry name" value="Glyco_tran_10_N"/>
    <property type="match status" value="1"/>
</dbReference>
<dbReference type="AlphaFoldDB" id="E9HVR9"/>
<dbReference type="GO" id="GO:0046920">
    <property type="term" value="F:alpha-(1-&gt;3)-fucosyltransferase activity"/>
    <property type="evidence" value="ECO:0000318"/>
    <property type="project" value="GO_Central"/>
</dbReference>
<dbReference type="InterPro" id="IPR001503">
    <property type="entry name" value="Glyco_trans_10"/>
</dbReference>
<evidence type="ECO:0000259" key="14">
    <source>
        <dbReference type="Pfam" id="PF17039"/>
    </source>
</evidence>
<dbReference type="InterPro" id="IPR038577">
    <property type="entry name" value="GT10-like_C_sf"/>
</dbReference>
<dbReference type="InterPro" id="IPR055270">
    <property type="entry name" value="Glyco_tran_10_C"/>
</dbReference>
<dbReference type="OrthoDB" id="427096at2759"/>
<dbReference type="EMBL" id="GL732869">
    <property type="protein sequence ID" value="EFX64162.1"/>
    <property type="molecule type" value="Genomic_DNA"/>
</dbReference>
<evidence type="ECO:0000313" key="16">
    <source>
        <dbReference type="Proteomes" id="UP000000305"/>
    </source>
</evidence>
<sequence>ILYWNSFFGKKNFAFGFGQQPFVNAKCPTATCYVTDDRSLFNRSDVVIFSIQGMNLTDLPTHRFPHQRFVFYEMESPATTDYRPLLHNQTRFGFFNWTMTYRLDSDIVNRDPYGIVLPTQNSTSYPKLRRGNNAAALHDLKNKDELVNISSKKKLVAWFVSHCVTSNRREDYVRELSKYIQVDIYGKCGNLTCSNRNHCKEMIRRDYKFYIAFENSLCTDYVTEKLAIGLIYDAVPIVMGSVDYTKFAPPHSFIDVNDFPSPKQLARYLLLLSETDALYMRYFDWKRDFTVHLNLKLSWCRLCQLAHDSQVISSTTYKDILEWWVSN</sequence>
<name>E9HVR9_DAPPU</name>
<evidence type="ECO:0000313" key="15">
    <source>
        <dbReference type="EMBL" id="EFX64162.1"/>
    </source>
</evidence>
<gene>
    <name evidence="15" type="ORF">DAPPUDRAFT_13230</name>
</gene>
<evidence type="ECO:0000256" key="3">
    <source>
        <dbReference type="ARBA" id="ARBA00008919"/>
    </source>
</evidence>
<reference evidence="15 16" key="1">
    <citation type="journal article" date="2011" name="Science">
        <title>The ecoresponsive genome of Daphnia pulex.</title>
        <authorList>
            <person name="Colbourne J.K."/>
            <person name="Pfrender M.E."/>
            <person name="Gilbert D."/>
            <person name="Thomas W.K."/>
            <person name="Tucker A."/>
            <person name="Oakley T.H."/>
            <person name="Tokishita S."/>
            <person name="Aerts A."/>
            <person name="Arnold G.J."/>
            <person name="Basu M.K."/>
            <person name="Bauer D.J."/>
            <person name="Caceres C.E."/>
            <person name="Carmel L."/>
            <person name="Casola C."/>
            <person name="Choi J.H."/>
            <person name="Detter J.C."/>
            <person name="Dong Q."/>
            <person name="Dusheyko S."/>
            <person name="Eads B.D."/>
            <person name="Frohlich T."/>
            <person name="Geiler-Samerotte K.A."/>
            <person name="Gerlach D."/>
            <person name="Hatcher P."/>
            <person name="Jogdeo S."/>
            <person name="Krijgsveld J."/>
            <person name="Kriventseva E.V."/>
            <person name="Kultz D."/>
            <person name="Laforsch C."/>
            <person name="Lindquist E."/>
            <person name="Lopez J."/>
            <person name="Manak J.R."/>
            <person name="Muller J."/>
            <person name="Pangilinan J."/>
            <person name="Patwardhan R.P."/>
            <person name="Pitluck S."/>
            <person name="Pritham E.J."/>
            <person name="Rechtsteiner A."/>
            <person name="Rho M."/>
            <person name="Rogozin I.B."/>
            <person name="Sakarya O."/>
            <person name="Salamov A."/>
            <person name="Schaack S."/>
            <person name="Shapiro H."/>
            <person name="Shiga Y."/>
            <person name="Skalitzky C."/>
            <person name="Smith Z."/>
            <person name="Souvorov A."/>
            <person name="Sung W."/>
            <person name="Tang Z."/>
            <person name="Tsuchiya D."/>
            <person name="Tu H."/>
            <person name="Vos H."/>
            <person name="Wang M."/>
            <person name="Wolf Y.I."/>
            <person name="Yamagata H."/>
            <person name="Yamada T."/>
            <person name="Ye Y."/>
            <person name="Shaw J.R."/>
            <person name="Andrews J."/>
            <person name="Crease T.J."/>
            <person name="Tang H."/>
            <person name="Lucas S.M."/>
            <person name="Robertson H.M."/>
            <person name="Bork P."/>
            <person name="Koonin E.V."/>
            <person name="Zdobnov E.M."/>
            <person name="Grigoriev I.V."/>
            <person name="Lynch M."/>
            <person name="Boore J.L."/>
        </authorList>
    </citation>
    <scope>NUCLEOTIDE SEQUENCE [LARGE SCALE GENOMIC DNA]</scope>
</reference>
<dbReference type="InterPro" id="IPR031481">
    <property type="entry name" value="Glyco_tran_10_N"/>
</dbReference>
<evidence type="ECO:0000256" key="4">
    <source>
        <dbReference type="ARBA" id="ARBA00022676"/>
    </source>
</evidence>
<evidence type="ECO:0000256" key="12">
    <source>
        <dbReference type="RuleBase" id="RU003832"/>
    </source>
</evidence>
<evidence type="ECO:0000256" key="6">
    <source>
        <dbReference type="ARBA" id="ARBA00022692"/>
    </source>
</evidence>
<proteinExistence type="inferred from homology"/>
<dbReference type="PANTHER" id="PTHR48438">
    <property type="entry name" value="ALPHA-(1,3)-FUCOSYLTRANSFERASE C-RELATED"/>
    <property type="match status" value="1"/>
</dbReference>
<evidence type="ECO:0000256" key="2">
    <source>
        <dbReference type="ARBA" id="ARBA00004922"/>
    </source>
</evidence>
<dbReference type="Pfam" id="PF00852">
    <property type="entry name" value="Glyco_transf_10"/>
    <property type="match status" value="1"/>
</dbReference>
<comment type="similarity">
    <text evidence="3 12">Belongs to the glycosyltransferase 10 family.</text>
</comment>
<evidence type="ECO:0000256" key="9">
    <source>
        <dbReference type="ARBA" id="ARBA00023034"/>
    </source>
</evidence>
<dbReference type="OMA" id="ICATECV"/>
<organism evidence="15 16">
    <name type="scientific">Daphnia pulex</name>
    <name type="common">Water flea</name>
    <dbReference type="NCBI Taxonomy" id="6669"/>
    <lineage>
        <taxon>Eukaryota</taxon>
        <taxon>Metazoa</taxon>
        <taxon>Ecdysozoa</taxon>
        <taxon>Arthropoda</taxon>
        <taxon>Crustacea</taxon>
        <taxon>Branchiopoda</taxon>
        <taxon>Diplostraca</taxon>
        <taxon>Cladocera</taxon>
        <taxon>Anomopoda</taxon>
        <taxon>Daphniidae</taxon>
        <taxon>Daphnia</taxon>
    </lineage>
</organism>
<dbReference type="SUPFAM" id="SSF53756">
    <property type="entry name" value="UDP-Glycosyltransferase/glycogen phosphorylase"/>
    <property type="match status" value="1"/>
</dbReference>
<dbReference type="FunFam" id="3.40.50.11660:FF:000004">
    <property type="entry name" value="Glycoprotein 3-alpha-L-fucosyltransferase A"/>
    <property type="match status" value="1"/>
</dbReference>
<keyword evidence="8" id="KW-1133">Transmembrane helix</keyword>
<dbReference type="Proteomes" id="UP000000305">
    <property type="component" value="Unassembled WGS sequence"/>
</dbReference>
<dbReference type="KEGG" id="dpx:DAPPUDRAFT_13230"/>
<keyword evidence="9 12" id="KW-0333">Golgi apparatus</keyword>
<feature type="non-terminal residue" evidence="15">
    <location>
        <position position="1"/>
    </location>
</feature>
<feature type="domain" description="Fucosyltransferase C-terminal" evidence="13">
    <location>
        <begin position="150"/>
        <end position="323"/>
    </location>
</feature>